<dbReference type="PANTHER" id="PTHR34554:SF2">
    <property type="entry name" value="RGS1-HXK1-INTERACTING PROTEIN 1"/>
    <property type="match status" value="1"/>
</dbReference>
<dbReference type="OrthoDB" id="1914410at2759"/>
<name>S8DL51_9LAMI</name>
<proteinExistence type="predicted"/>
<protein>
    <submittedName>
        <fullName evidence="2">Uncharacterized protein</fullName>
    </submittedName>
</protein>
<reference evidence="2 3" key="1">
    <citation type="journal article" date="2013" name="BMC Genomics">
        <title>The miniature genome of a carnivorous plant Genlisea aurea contains a low number of genes and short non-coding sequences.</title>
        <authorList>
            <person name="Leushkin E.V."/>
            <person name="Sutormin R.A."/>
            <person name="Nabieva E.R."/>
            <person name="Penin A.A."/>
            <person name="Kondrashov A.S."/>
            <person name="Logacheva M.D."/>
        </authorList>
    </citation>
    <scope>NUCLEOTIDE SEQUENCE [LARGE SCALE GENOMIC DNA]</scope>
</reference>
<dbReference type="AlphaFoldDB" id="S8DL51"/>
<organism evidence="2 3">
    <name type="scientific">Genlisea aurea</name>
    <dbReference type="NCBI Taxonomy" id="192259"/>
    <lineage>
        <taxon>Eukaryota</taxon>
        <taxon>Viridiplantae</taxon>
        <taxon>Streptophyta</taxon>
        <taxon>Embryophyta</taxon>
        <taxon>Tracheophyta</taxon>
        <taxon>Spermatophyta</taxon>
        <taxon>Magnoliopsida</taxon>
        <taxon>eudicotyledons</taxon>
        <taxon>Gunneridae</taxon>
        <taxon>Pentapetalae</taxon>
        <taxon>asterids</taxon>
        <taxon>lamiids</taxon>
        <taxon>Lamiales</taxon>
        <taxon>Lentibulariaceae</taxon>
        <taxon>Genlisea</taxon>
    </lineage>
</organism>
<dbReference type="Proteomes" id="UP000015453">
    <property type="component" value="Unassembled WGS sequence"/>
</dbReference>
<sequence>MGEEAASDSEPSTKAWHSYISEDIPRNFKDSADAAIRSARSIQESTSSIGRNLFQEFIPQIGPTYRYYEEAFFNKAKDEVVYLRDNPPLAAGLAVACLFLMRGPRRFLLRQTLHRLQSEEARFVRAEKNVNELNLSVELMKKEGVKLFQRSMLAEKDMKHGYSSLMNAGTQIQTLAKSVYKAEAEAKDLMDLLRQIPGREAIKLRAEVASMASQLRQQRSAMDKRLLRISEFGVPV</sequence>
<evidence type="ECO:0000256" key="1">
    <source>
        <dbReference type="SAM" id="Coils"/>
    </source>
</evidence>
<accession>S8DL51</accession>
<dbReference type="InterPro" id="IPR053284">
    <property type="entry name" value="RGS1-HXK1_interactor"/>
</dbReference>
<evidence type="ECO:0000313" key="2">
    <source>
        <dbReference type="EMBL" id="EPS63583.1"/>
    </source>
</evidence>
<dbReference type="PANTHER" id="PTHR34554">
    <property type="entry name" value="RGS1-HXK1-INTERACTING PROTEIN 1"/>
    <property type="match status" value="1"/>
</dbReference>
<keyword evidence="1" id="KW-0175">Coiled coil</keyword>
<comment type="caution">
    <text evidence="2">The sequence shown here is derived from an EMBL/GenBank/DDBJ whole genome shotgun (WGS) entry which is preliminary data.</text>
</comment>
<dbReference type="EMBL" id="AUSU01005386">
    <property type="protein sequence ID" value="EPS63583.1"/>
    <property type="molecule type" value="Genomic_DNA"/>
</dbReference>
<feature type="coiled-coil region" evidence="1">
    <location>
        <begin position="109"/>
        <end position="143"/>
    </location>
</feature>
<keyword evidence="3" id="KW-1185">Reference proteome</keyword>
<gene>
    <name evidence="2" type="ORF">M569_11194</name>
</gene>
<evidence type="ECO:0000313" key="3">
    <source>
        <dbReference type="Proteomes" id="UP000015453"/>
    </source>
</evidence>